<proteinExistence type="predicted"/>
<evidence type="ECO:0000256" key="2">
    <source>
        <dbReference type="SAM" id="Phobius"/>
    </source>
</evidence>
<reference evidence="3 4" key="1">
    <citation type="journal article" date="2012" name="Nat. Biotechnol.">
        <title>Draft genome sequence of pigeonpea (Cajanus cajan), an orphan legume crop of resource-poor farmers.</title>
        <authorList>
            <person name="Varshney R.K."/>
            <person name="Chen W."/>
            <person name="Li Y."/>
            <person name="Bharti A.K."/>
            <person name="Saxena R.K."/>
            <person name="Schlueter J.A."/>
            <person name="Donoghue M.T."/>
            <person name="Azam S."/>
            <person name="Fan G."/>
            <person name="Whaley A.M."/>
            <person name="Farmer A.D."/>
            <person name="Sheridan J."/>
            <person name="Iwata A."/>
            <person name="Tuteja R."/>
            <person name="Penmetsa R.V."/>
            <person name="Wu W."/>
            <person name="Upadhyaya H.D."/>
            <person name="Yang S.P."/>
            <person name="Shah T."/>
            <person name="Saxena K.B."/>
            <person name="Michael T."/>
            <person name="McCombie W.R."/>
            <person name="Yang B."/>
            <person name="Zhang G."/>
            <person name="Yang H."/>
            <person name="Wang J."/>
            <person name="Spillane C."/>
            <person name="Cook D.R."/>
            <person name="May G.D."/>
            <person name="Xu X."/>
            <person name="Jackson S.A."/>
        </authorList>
    </citation>
    <scope>NUCLEOTIDE SEQUENCE [LARGE SCALE GENOMIC DNA]</scope>
    <source>
        <strain evidence="4">cv. Asha</strain>
    </source>
</reference>
<feature type="transmembrane region" description="Helical" evidence="2">
    <location>
        <begin position="86"/>
        <end position="107"/>
    </location>
</feature>
<protein>
    <submittedName>
        <fullName evidence="3">Uncharacterized protein</fullName>
    </submittedName>
</protein>
<dbReference type="EMBL" id="CM003606">
    <property type="protein sequence ID" value="KYP68529.1"/>
    <property type="molecule type" value="Genomic_DNA"/>
</dbReference>
<sequence length="159" mass="17798">MYTRNTGGAVNKDEDHATKGPSNAQNANPITLGALFARISLAFVANNGENSDIKEEKGCYELSNEGSPEGPLCELLRVDQGCRRRVLIVFGGVFSLLLNLNIFSHIFSHRLNTIASCVLLEWIEGVSGERWYLSNERKRETMRMNRIIKLSAFVFVYGQ</sequence>
<dbReference type="Proteomes" id="UP000075243">
    <property type="component" value="Chromosome 4"/>
</dbReference>
<evidence type="ECO:0000313" key="3">
    <source>
        <dbReference type="EMBL" id="KYP68529.1"/>
    </source>
</evidence>
<gene>
    <name evidence="3" type="ORF">KK1_022158</name>
</gene>
<keyword evidence="4" id="KW-1185">Reference proteome</keyword>
<keyword evidence="2" id="KW-1133">Transmembrane helix</keyword>
<accession>A0A151TNA6</accession>
<evidence type="ECO:0000256" key="1">
    <source>
        <dbReference type="SAM" id="MobiDB-lite"/>
    </source>
</evidence>
<evidence type="ECO:0000313" key="4">
    <source>
        <dbReference type="Proteomes" id="UP000075243"/>
    </source>
</evidence>
<organism evidence="3 4">
    <name type="scientific">Cajanus cajan</name>
    <name type="common">Pigeon pea</name>
    <name type="synonym">Cajanus indicus</name>
    <dbReference type="NCBI Taxonomy" id="3821"/>
    <lineage>
        <taxon>Eukaryota</taxon>
        <taxon>Viridiplantae</taxon>
        <taxon>Streptophyta</taxon>
        <taxon>Embryophyta</taxon>
        <taxon>Tracheophyta</taxon>
        <taxon>Spermatophyta</taxon>
        <taxon>Magnoliopsida</taxon>
        <taxon>eudicotyledons</taxon>
        <taxon>Gunneridae</taxon>
        <taxon>Pentapetalae</taxon>
        <taxon>rosids</taxon>
        <taxon>fabids</taxon>
        <taxon>Fabales</taxon>
        <taxon>Fabaceae</taxon>
        <taxon>Papilionoideae</taxon>
        <taxon>50 kb inversion clade</taxon>
        <taxon>NPAAA clade</taxon>
        <taxon>indigoferoid/millettioid clade</taxon>
        <taxon>Phaseoleae</taxon>
        <taxon>Cajanus</taxon>
    </lineage>
</organism>
<name>A0A151TNA6_CAJCA</name>
<dbReference type="Gramene" id="C.cajan_21524.t">
    <property type="protein sequence ID" value="C.cajan_21524.t.cds1"/>
    <property type="gene ID" value="C.cajan_21524"/>
</dbReference>
<dbReference type="AlphaFoldDB" id="A0A151TNA6"/>
<feature type="region of interest" description="Disordered" evidence="1">
    <location>
        <begin position="1"/>
        <end position="25"/>
    </location>
</feature>
<keyword evidence="2" id="KW-0472">Membrane</keyword>
<keyword evidence="2" id="KW-0812">Transmembrane</keyword>